<keyword evidence="5" id="KW-0104">Cadmium</keyword>
<keyword evidence="3" id="KW-0813">Transport</keyword>
<feature type="domain" description="HMA" evidence="18">
    <location>
        <begin position="22"/>
        <end position="85"/>
    </location>
</feature>
<dbReference type="GO" id="GO:0016887">
    <property type="term" value="F:ATP hydrolysis activity"/>
    <property type="evidence" value="ECO:0007669"/>
    <property type="project" value="InterPro"/>
</dbReference>
<evidence type="ECO:0000256" key="6">
    <source>
        <dbReference type="ARBA" id="ARBA00022553"/>
    </source>
</evidence>
<dbReference type="BRENDA" id="7.2.2.21">
    <property type="organism ID" value="623"/>
</dbReference>
<dbReference type="InterPro" id="IPR036163">
    <property type="entry name" value="HMA_dom_sf"/>
</dbReference>
<evidence type="ECO:0000256" key="16">
    <source>
        <dbReference type="ARBA" id="ARBA00049338"/>
    </source>
</evidence>
<keyword evidence="8 17" id="KW-0479">Metal-binding</keyword>
<evidence type="ECO:0000256" key="14">
    <source>
        <dbReference type="ARBA" id="ARBA00023136"/>
    </source>
</evidence>
<dbReference type="SFLD" id="SFLDS00003">
    <property type="entry name" value="Haloacid_Dehalogenase"/>
    <property type="match status" value="1"/>
</dbReference>
<dbReference type="NCBIfam" id="TIGR01525">
    <property type="entry name" value="ATPase-IB_hvy"/>
    <property type="match status" value="1"/>
</dbReference>
<dbReference type="InterPro" id="IPR008250">
    <property type="entry name" value="ATPase_P-typ_transduc_dom_A_sf"/>
</dbReference>
<comment type="catalytic activity">
    <reaction evidence="16">
        <text>Cd(2+)(in) + ATP + H2O = Cd(2+)(out) + ADP + phosphate + H(+)</text>
        <dbReference type="Rhea" id="RHEA:12132"/>
        <dbReference type="ChEBI" id="CHEBI:15377"/>
        <dbReference type="ChEBI" id="CHEBI:15378"/>
        <dbReference type="ChEBI" id="CHEBI:30616"/>
        <dbReference type="ChEBI" id="CHEBI:43474"/>
        <dbReference type="ChEBI" id="CHEBI:48775"/>
        <dbReference type="ChEBI" id="CHEBI:456216"/>
        <dbReference type="EC" id="7.2.2.21"/>
    </reaction>
</comment>
<dbReference type="FunFam" id="2.70.150.10:FF:000002">
    <property type="entry name" value="Copper-transporting ATPase 1, putative"/>
    <property type="match status" value="1"/>
</dbReference>
<evidence type="ECO:0000256" key="17">
    <source>
        <dbReference type="RuleBase" id="RU362081"/>
    </source>
</evidence>
<dbReference type="InterPro" id="IPR036412">
    <property type="entry name" value="HAD-like_sf"/>
</dbReference>
<feature type="transmembrane region" description="Helical" evidence="17">
    <location>
        <begin position="331"/>
        <end position="351"/>
    </location>
</feature>
<dbReference type="InterPro" id="IPR059000">
    <property type="entry name" value="ATPase_P-type_domA"/>
</dbReference>
<reference evidence="19" key="2">
    <citation type="submission" date="2001-11" db="EMBL/GenBank/DDBJ databases">
        <title>Cadmium resistance genes of Bacillus stearothermophilus LV.</title>
        <authorList>
            <person name="Vasquez C.C."/>
            <person name="Pichuantes S.E."/>
            <person name="Saavedra C.P."/>
        </authorList>
    </citation>
    <scope>NUCLEOTIDE SEQUENCE</scope>
    <source>
        <strain evidence="19">LV</strain>
    </source>
</reference>
<comment type="similarity">
    <text evidence="2 17">Belongs to the cation transport ATPase (P-type) (TC 3.A.3) family. Type IB subfamily.</text>
</comment>
<dbReference type="Gene3D" id="2.70.150.10">
    <property type="entry name" value="Calcium-transporting ATPase, cytoplasmic transduction domain A"/>
    <property type="match status" value="1"/>
</dbReference>
<dbReference type="GO" id="GO:0005524">
    <property type="term" value="F:ATP binding"/>
    <property type="evidence" value="ECO:0007669"/>
    <property type="project" value="UniProtKB-UniRule"/>
</dbReference>
<evidence type="ECO:0000256" key="5">
    <source>
        <dbReference type="ARBA" id="ARBA00022539"/>
    </source>
</evidence>
<dbReference type="Pfam" id="PF00122">
    <property type="entry name" value="E1-E2_ATPase"/>
    <property type="match status" value="1"/>
</dbReference>
<evidence type="ECO:0000256" key="9">
    <source>
        <dbReference type="ARBA" id="ARBA00022741"/>
    </source>
</evidence>
<dbReference type="InterPro" id="IPR027256">
    <property type="entry name" value="P-typ_ATPase_IB"/>
</dbReference>
<dbReference type="InterPro" id="IPR051014">
    <property type="entry name" value="Cation_Transport_ATPase_IB"/>
</dbReference>
<proteinExistence type="inferred from homology"/>
<feature type="transmembrane region" description="Helical" evidence="17">
    <location>
        <begin position="129"/>
        <end position="147"/>
    </location>
</feature>
<keyword evidence="4 17" id="KW-1003">Cell membrane</keyword>
<keyword evidence="12 17" id="KW-1133">Transmembrane helix</keyword>
<dbReference type="Gene3D" id="3.40.1110.10">
    <property type="entry name" value="Calcium-transporting ATPase, cytoplasmic domain N"/>
    <property type="match status" value="1"/>
</dbReference>
<dbReference type="SUPFAM" id="SSF56784">
    <property type="entry name" value="HAD-like"/>
    <property type="match status" value="1"/>
</dbReference>
<evidence type="ECO:0000256" key="11">
    <source>
        <dbReference type="ARBA" id="ARBA00022967"/>
    </source>
</evidence>
<keyword evidence="9 17" id="KW-0547">Nucleotide-binding</keyword>
<evidence type="ECO:0000256" key="2">
    <source>
        <dbReference type="ARBA" id="ARBA00006024"/>
    </source>
</evidence>
<dbReference type="CDD" id="cd00371">
    <property type="entry name" value="HMA"/>
    <property type="match status" value="1"/>
</dbReference>
<keyword evidence="14 17" id="KW-0472">Membrane</keyword>
<dbReference type="PRINTS" id="PR00119">
    <property type="entry name" value="CATATPASE"/>
</dbReference>
<dbReference type="Pfam" id="PF00403">
    <property type="entry name" value="HMA"/>
    <property type="match status" value="1"/>
</dbReference>
<comment type="subcellular location">
    <subcellularLocation>
        <location evidence="1">Cell membrane</location>
        <topology evidence="1">Multi-pass membrane protein</topology>
    </subcellularLocation>
</comment>
<dbReference type="Pfam" id="PF00702">
    <property type="entry name" value="Hydrolase"/>
    <property type="match status" value="1"/>
</dbReference>
<dbReference type="EMBL" id="AF098974">
    <property type="protein sequence ID" value="AAL27801.1"/>
    <property type="molecule type" value="Genomic_DNA"/>
</dbReference>
<evidence type="ECO:0000256" key="12">
    <source>
        <dbReference type="ARBA" id="ARBA00022989"/>
    </source>
</evidence>
<protein>
    <recommendedName>
        <fullName evidence="15">Cd(2+)-exporting ATPase</fullName>
        <ecNumber evidence="15">7.2.2.21</ecNumber>
    </recommendedName>
</protein>
<keyword evidence="13" id="KW-0406">Ion transport</keyword>
<dbReference type="SFLD" id="SFLDF00027">
    <property type="entry name" value="p-type_atpase"/>
    <property type="match status" value="1"/>
</dbReference>
<keyword evidence="11" id="KW-1278">Translocase</keyword>
<accession>Q93GJ9</accession>
<keyword evidence="7 17" id="KW-0812">Transmembrane</keyword>
<dbReference type="InterPro" id="IPR044492">
    <property type="entry name" value="P_typ_ATPase_HD_dom"/>
</dbReference>
<evidence type="ECO:0000256" key="13">
    <source>
        <dbReference type="ARBA" id="ARBA00023065"/>
    </source>
</evidence>
<feature type="transmembrane region" description="Helical" evidence="17">
    <location>
        <begin position="705"/>
        <end position="723"/>
    </location>
</feature>
<gene>
    <name evidence="19" type="primary">cadA</name>
</gene>
<organism evidence="19">
    <name type="scientific">Geobacillus stearothermophilus</name>
    <name type="common">Bacillus stearothermophilus</name>
    <dbReference type="NCBI Taxonomy" id="1422"/>
    <lineage>
        <taxon>Bacteria</taxon>
        <taxon>Bacillati</taxon>
        <taxon>Bacillota</taxon>
        <taxon>Bacilli</taxon>
        <taxon>Bacillales</taxon>
        <taxon>Anoxybacillaceae</taxon>
        <taxon>Geobacillus</taxon>
    </lineage>
</organism>
<evidence type="ECO:0000256" key="4">
    <source>
        <dbReference type="ARBA" id="ARBA00022475"/>
    </source>
</evidence>
<dbReference type="NCBIfam" id="TIGR01494">
    <property type="entry name" value="ATPase_P-type"/>
    <property type="match status" value="1"/>
</dbReference>
<dbReference type="InterPro" id="IPR001757">
    <property type="entry name" value="P_typ_ATPase"/>
</dbReference>
<evidence type="ECO:0000256" key="10">
    <source>
        <dbReference type="ARBA" id="ARBA00022840"/>
    </source>
</evidence>
<dbReference type="SUPFAM" id="SSF55008">
    <property type="entry name" value="HMA, heavy metal-associated domain"/>
    <property type="match status" value="1"/>
</dbReference>
<dbReference type="InterPro" id="IPR023299">
    <property type="entry name" value="ATPase_P-typ_cyto_dom_N"/>
</dbReference>
<evidence type="ECO:0000259" key="18">
    <source>
        <dbReference type="PROSITE" id="PS50846"/>
    </source>
</evidence>
<dbReference type="Gene3D" id="3.40.50.1000">
    <property type="entry name" value="HAD superfamily/HAD-like"/>
    <property type="match status" value="1"/>
</dbReference>
<dbReference type="PRINTS" id="PR00941">
    <property type="entry name" value="CDATPASE"/>
</dbReference>
<sequence>MSNSLWHWRLSTPKRGKKTMENKHVYRLQGLSCANCAARFEKNVKSIATVKDAEVNFGAAKLTVIGEASIAELEKAGAFDGITVIPETERKEQKAAPFWKKKTNVLAAVSALFLLSGFVAAHAVGETSLAAILLFATSILVGGYHLLKTGINNLVRLQFDMKTLMTIAIIGAACIGEWKEGAVVVFLFAISEALERYSMDTARRSIQRLMDIAPKKALVLRDGKEYEVDVKEVMVGDTILVKPGQKIAMDGVVIRGESSVNEAAITGEALPVAKTSGDEVYAGTLNAEGALEVRVTKRAEDSTIAKILHLVEEAQAERAPTQQFVDRFARYYTPAIMLIALLVAIVPPLWFDEQWLTWIYRGLTILVVGCPCALVISTPVAIVTAIGQAARQGVLIKGGAYLEEVGKLKAMAFDKTGTLTTGTPEVTGVYPVSHINEKQLLQIAAAIEKQSEHPLASAVLSKAEQWQLSVDGMEIREFRAMAGKGAAARVNGTMYYIGKPSLFSHLSLSETIHTKIETLQKQGNTVMLVGDETSVLGMIAVSDQLRPSAGKVLQALKKLGISQTVMLTGDNATTAHTFAADLPLADVRAELLPEEKLTAIHGLQKQFDRIAMVGDGVNDAPALAAANIGIAMGNTGTDVALETADIVLMGDDLEKLPYVIRLSRKTLRMIQQNVAIALSLKLLALLLIIPGWLALWMAIFADMGATLLVLLNSNLIFGTPFSFGGTI</sequence>
<dbReference type="InterPro" id="IPR023214">
    <property type="entry name" value="HAD_sf"/>
</dbReference>
<evidence type="ECO:0000256" key="15">
    <source>
        <dbReference type="ARBA" id="ARBA00039103"/>
    </source>
</evidence>
<dbReference type="InterPro" id="IPR018303">
    <property type="entry name" value="ATPase_P-typ_P_site"/>
</dbReference>
<dbReference type="AlphaFoldDB" id="Q93GJ9"/>
<dbReference type="SUPFAM" id="SSF81665">
    <property type="entry name" value="Calcium ATPase, transmembrane domain M"/>
    <property type="match status" value="1"/>
</dbReference>
<evidence type="ECO:0000256" key="8">
    <source>
        <dbReference type="ARBA" id="ARBA00022723"/>
    </source>
</evidence>
<dbReference type="PROSITE" id="PS01047">
    <property type="entry name" value="HMA_1"/>
    <property type="match status" value="1"/>
</dbReference>
<evidence type="ECO:0000256" key="7">
    <source>
        <dbReference type="ARBA" id="ARBA00022692"/>
    </source>
</evidence>
<dbReference type="GO" id="GO:0005886">
    <property type="term" value="C:plasma membrane"/>
    <property type="evidence" value="ECO:0007669"/>
    <property type="project" value="UniProtKB-SubCell"/>
</dbReference>
<dbReference type="CDD" id="cd07545">
    <property type="entry name" value="P-type_ATPase_Cd-like"/>
    <property type="match status" value="1"/>
</dbReference>
<dbReference type="NCBIfam" id="TIGR01512">
    <property type="entry name" value="ATPase-IB2_Cd"/>
    <property type="match status" value="1"/>
</dbReference>
<evidence type="ECO:0000256" key="1">
    <source>
        <dbReference type="ARBA" id="ARBA00004651"/>
    </source>
</evidence>
<dbReference type="EC" id="7.2.2.21" evidence="15"/>
<feature type="transmembrane region" description="Helical" evidence="17">
    <location>
        <begin position="674"/>
        <end position="699"/>
    </location>
</feature>
<dbReference type="InterPro" id="IPR023298">
    <property type="entry name" value="ATPase_P-typ_TM_dom_sf"/>
</dbReference>
<feature type="transmembrane region" description="Helical" evidence="17">
    <location>
        <begin position="104"/>
        <end position="123"/>
    </location>
</feature>
<dbReference type="InterPro" id="IPR006121">
    <property type="entry name" value="HMA_dom"/>
</dbReference>
<keyword evidence="10 17" id="KW-0067">ATP-binding</keyword>
<dbReference type="NCBIfam" id="TIGR01511">
    <property type="entry name" value="ATPase-IB1_Cu"/>
    <property type="match status" value="1"/>
</dbReference>
<dbReference type="GO" id="GO:0046872">
    <property type="term" value="F:metal ion binding"/>
    <property type="evidence" value="ECO:0007669"/>
    <property type="project" value="UniProtKB-KW"/>
</dbReference>
<dbReference type="GO" id="GO:0008551">
    <property type="term" value="F:P-type cadmium transporter activity"/>
    <property type="evidence" value="ECO:0007669"/>
    <property type="project" value="UniProtKB-EC"/>
</dbReference>
<dbReference type="PROSITE" id="PS50846">
    <property type="entry name" value="HMA_2"/>
    <property type="match status" value="1"/>
</dbReference>
<feature type="transmembrane region" description="Helical" evidence="17">
    <location>
        <begin position="363"/>
        <end position="387"/>
    </location>
</feature>
<dbReference type="Gene3D" id="3.30.70.100">
    <property type="match status" value="1"/>
</dbReference>
<name>Q93GJ9_GEOSE</name>
<dbReference type="SUPFAM" id="SSF81653">
    <property type="entry name" value="Calcium ATPase, transduction domain A"/>
    <property type="match status" value="1"/>
</dbReference>
<reference evidence="19" key="1">
    <citation type="journal article" date="2000" name="Curr. Microbiol.">
        <title>Nucleotide sequence of the gene encoding the BstLVI DNA methyltransferase: comparison with other amino-DNA methyltransferases.</title>
        <authorList>
            <person name="Vasquez C.C."/>
            <person name="Saavedra C.P."/>
            <person name="Pichuantes S.E."/>
        </authorList>
    </citation>
    <scope>NUCLEOTIDE SEQUENCE</scope>
    <source>
        <strain evidence="19">LV</strain>
    </source>
</reference>
<evidence type="ECO:0000256" key="3">
    <source>
        <dbReference type="ARBA" id="ARBA00022448"/>
    </source>
</evidence>
<dbReference type="InterPro" id="IPR017969">
    <property type="entry name" value="Heavy-metal-associated_CS"/>
</dbReference>
<evidence type="ECO:0000313" key="19">
    <source>
        <dbReference type="EMBL" id="AAL27801.1"/>
    </source>
</evidence>
<dbReference type="PANTHER" id="PTHR48085">
    <property type="entry name" value="CADMIUM/ZINC-TRANSPORTING ATPASE HMA2-RELATED"/>
    <property type="match status" value="1"/>
</dbReference>
<dbReference type="PANTHER" id="PTHR48085:SF5">
    <property type="entry name" value="CADMIUM_ZINC-TRANSPORTING ATPASE HMA4-RELATED"/>
    <property type="match status" value="1"/>
</dbReference>
<dbReference type="PROSITE" id="PS00154">
    <property type="entry name" value="ATPASE_E1_E2"/>
    <property type="match status" value="1"/>
</dbReference>
<keyword evidence="6" id="KW-0597">Phosphoprotein</keyword>
<dbReference type="SFLD" id="SFLDG00002">
    <property type="entry name" value="C1.7:_P-type_atpase_like"/>
    <property type="match status" value="1"/>
</dbReference>